<sequence length="123" mass="13637">MIAKKPSWFKVGFKEVGTHKDCPISTLVIRKALPGMRANAVTYAVSASVLRVVMLMMSDADADVLAAALDETHICVTDHRDTVPEQVGGWLFDRPPRVVVLLEQHPSDERVRRGRPAIADKFD</sequence>
<name>A0AAD7CRZ9_MYCRO</name>
<protein>
    <submittedName>
        <fullName evidence="1">Uncharacterized protein</fullName>
    </submittedName>
</protein>
<dbReference type="EMBL" id="JARKIE010000264">
    <property type="protein sequence ID" value="KAJ7659996.1"/>
    <property type="molecule type" value="Genomic_DNA"/>
</dbReference>
<comment type="caution">
    <text evidence="1">The sequence shown here is derived from an EMBL/GenBank/DDBJ whole genome shotgun (WGS) entry which is preliminary data.</text>
</comment>
<keyword evidence="2" id="KW-1185">Reference proteome</keyword>
<evidence type="ECO:0000313" key="2">
    <source>
        <dbReference type="Proteomes" id="UP001221757"/>
    </source>
</evidence>
<accession>A0AAD7CRZ9</accession>
<proteinExistence type="predicted"/>
<gene>
    <name evidence="1" type="ORF">B0H17DRAFT_1145128</name>
</gene>
<reference evidence="1" key="1">
    <citation type="submission" date="2023-03" db="EMBL/GenBank/DDBJ databases">
        <title>Massive genome expansion in bonnet fungi (Mycena s.s.) driven by repeated elements and novel gene families across ecological guilds.</title>
        <authorList>
            <consortium name="Lawrence Berkeley National Laboratory"/>
            <person name="Harder C.B."/>
            <person name="Miyauchi S."/>
            <person name="Viragh M."/>
            <person name="Kuo A."/>
            <person name="Thoen E."/>
            <person name="Andreopoulos B."/>
            <person name="Lu D."/>
            <person name="Skrede I."/>
            <person name="Drula E."/>
            <person name="Henrissat B."/>
            <person name="Morin E."/>
            <person name="Kohler A."/>
            <person name="Barry K."/>
            <person name="LaButti K."/>
            <person name="Morin E."/>
            <person name="Salamov A."/>
            <person name="Lipzen A."/>
            <person name="Mereny Z."/>
            <person name="Hegedus B."/>
            <person name="Baldrian P."/>
            <person name="Stursova M."/>
            <person name="Weitz H."/>
            <person name="Taylor A."/>
            <person name="Grigoriev I.V."/>
            <person name="Nagy L.G."/>
            <person name="Martin F."/>
            <person name="Kauserud H."/>
        </authorList>
    </citation>
    <scope>NUCLEOTIDE SEQUENCE</scope>
    <source>
        <strain evidence="1">CBHHK067</strain>
    </source>
</reference>
<dbReference type="Proteomes" id="UP001221757">
    <property type="component" value="Unassembled WGS sequence"/>
</dbReference>
<dbReference type="AlphaFoldDB" id="A0AAD7CRZ9"/>
<organism evidence="1 2">
    <name type="scientific">Mycena rosella</name>
    <name type="common">Pink bonnet</name>
    <name type="synonym">Agaricus rosellus</name>
    <dbReference type="NCBI Taxonomy" id="1033263"/>
    <lineage>
        <taxon>Eukaryota</taxon>
        <taxon>Fungi</taxon>
        <taxon>Dikarya</taxon>
        <taxon>Basidiomycota</taxon>
        <taxon>Agaricomycotina</taxon>
        <taxon>Agaricomycetes</taxon>
        <taxon>Agaricomycetidae</taxon>
        <taxon>Agaricales</taxon>
        <taxon>Marasmiineae</taxon>
        <taxon>Mycenaceae</taxon>
        <taxon>Mycena</taxon>
    </lineage>
</organism>
<evidence type="ECO:0000313" key="1">
    <source>
        <dbReference type="EMBL" id="KAJ7659996.1"/>
    </source>
</evidence>